<organism evidence="1 3">
    <name type="scientific">Salinicoccus roseus</name>
    <dbReference type="NCBI Taxonomy" id="45670"/>
    <lineage>
        <taxon>Bacteria</taxon>
        <taxon>Bacillati</taxon>
        <taxon>Bacillota</taxon>
        <taxon>Bacilli</taxon>
        <taxon>Bacillales</taxon>
        <taxon>Staphylococcaceae</taxon>
        <taxon>Salinicoccus</taxon>
    </lineage>
</organism>
<dbReference type="EMBL" id="JABEVU030000001">
    <property type="protein sequence ID" value="MDB0581213.1"/>
    <property type="molecule type" value="Genomic_DNA"/>
</dbReference>
<protein>
    <submittedName>
        <fullName evidence="1">Uncharacterized protein</fullName>
    </submittedName>
</protein>
<proteinExistence type="predicted"/>
<accession>A0A0C2DIZ4</accession>
<dbReference type="EMBL" id="JXII01000009">
    <property type="protein sequence ID" value="KIH69923.1"/>
    <property type="molecule type" value="Genomic_DNA"/>
</dbReference>
<reference evidence="2" key="2">
    <citation type="submission" date="2020-04" db="EMBL/GenBank/DDBJ databases">
        <authorList>
            <person name="Tanveer F."/>
            <person name="Xie Y."/>
            <person name="Shinwari Z.K."/>
        </authorList>
    </citation>
    <scope>NUCLEOTIDE SEQUENCE</scope>
    <source>
        <strain evidence="2">MOSEL-ME25</strain>
    </source>
</reference>
<keyword evidence="4" id="KW-1185">Reference proteome</keyword>
<evidence type="ECO:0000313" key="3">
    <source>
        <dbReference type="Proteomes" id="UP000031546"/>
    </source>
</evidence>
<dbReference type="Proteomes" id="UP000031546">
    <property type="component" value="Unassembled WGS sequence"/>
</dbReference>
<evidence type="ECO:0000313" key="4">
    <source>
        <dbReference type="Proteomes" id="UP000527860"/>
    </source>
</evidence>
<dbReference type="RefSeq" id="WP_040106564.1">
    <property type="nucleotide sequence ID" value="NZ_JABEVU030000001.1"/>
</dbReference>
<dbReference type="AlphaFoldDB" id="A0A0C2DIZ4"/>
<evidence type="ECO:0000313" key="1">
    <source>
        <dbReference type="EMBL" id="KIH69923.1"/>
    </source>
</evidence>
<dbReference type="Proteomes" id="UP000527860">
    <property type="component" value="Unassembled WGS sequence"/>
</dbReference>
<dbReference type="STRING" id="45670.SN16_10425"/>
<dbReference type="Gene3D" id="1.10.10.60">
    <property type="entry name" value="Homeodomain-like"/>
    <property type="match status" value="1"/>
</dbReference>
<dbReference type="GeneID" id="77845969"/>
<reference evidence="2" key="3">
    <citation type="submission" date="2022-12" db="EMBL/GenBank/DDBJ databases">
        <title>Genome analysis and biological profiling of marine Salinicoccus roseus MOSEL-ME25.</title>
        <authorList>
            <person name="Mirza F.T."/>
            <person name="Xie Y."/>
            <person name="Shinwari Z.K."/>
        </authorList>
    </citation>
    <scope>NUCLEOTIDE SEQUENCE</scope>
    <source>
        <strain evidence="2">MOSEL-ME25</strain>
    </source>
</reference>
<name>A0A0C2DIZ4_9STAP</name>
<gene>
    <name evidence="2" type="ORF">F7P68_0011840</name>
    <name evidence="1" type="ORF">SN16_10425</name>
</gene>
<sequence>MDGRKPWTAQEIDYLKHHYNCKPAWEIGLDLERSVASIHNKVIKMGLKKSKPWTEEEIEYLFNLDARDTLRKVAKHLNRTEQSVASKMQKLGLSFEEFSTGYTPNYIAQKLSMNPYGMQKYLKYRGVKLTKLVLGKKKRIYQVDGADFWKAVEKHPHDFNLKDYERKSILPEPEWLNEALTACKYVSWEQKGWTTKEVKRLIELREKGHTNQEISEVLGRPLYSVKSKYPKVMKELNHG</sequence>
<reference evidence="1 3" key="1">
    <citation type="submission" date="2015-01" db="EMBL/GenBank/DDBJ databases">
        <title>Genome sequences of high lactate-tolerant strain Salinicoccus roseus W12 with industrial interest.</title>
        <authorList>
            <person name="Wang H."/>
            <person name="Yu B."/>
        </authorList>
    </citation>
    <scope>NUCLEOTIDE SEQUENCE [LARGE SCALE GENOMIC DNA]</scope>
    <source>
        <strain evidence="1 3">W12</strain>
    </source>
</reference>
<evidence type="ECO:0000313" key="2">
    <source>
        <dbReference type="EMBL" id="MDB0581213.1"/>
    </source>
</evidence>
<comment type="caution">
    <text evidence="1">The sequence shown here is derived from an EMBL/GenBank/DDBJ whole genome shotgun (WGS) entry which is preliminary data.</text>
</comment>